<keyword evidence="3" id="KW-1185">Reference proteome</keyword>
<dbReference type="Gene3D" id="1.20.1270.240">
    <property type="match status" value="1"/>
</dbReference>
<organism evidence="2 3">
    <name type="scientific">Isoptericola hypogeus</name>
    <dbReference type="NCBI Taxonomy" id="300179"/>
    <lineage>
        <taxon>Bacteria</taxon>
        <taxon>Bacillati</taxon>
        <taxon>Actinomycetota</taxon>
        <taxon>Actinomycetes</taxon>
        <taxon>Micrococcales</taxon>
        <taxon>Promicromonosporaceae</taxon>
        <taxon>Isoptericola</taxon>
    </lineage>
</organism>
<dbReference type="Proteomes" id="UP001501138">
    <property type="component" value="Unassembled WGS sequence"/>
</dbReference>
<keyword evidence="1" id="KW-0808">Transferase</keyword>
<dbReference type="EMBL" id="BAAAPM010000008">
    <property type="protein sequence ID" value="GAA1734478.1"/>
    <property type="molecule type" value="Genomic_DNA"/>
</dbReference>
<sequence length="275" mass="29005">MSEPMPDVFRKSRRDAPDGFFAVEAAGLRWLDVPGGPRVARVVDVGPAHLDLERVRGAGPTLAAARTLGRRLAVLHDAGAPAFGTLPPGAADRPAGFFGPVSDPLPMPGGSWGDWPSFYAEARLRPVLGQGRERGTLTADDADAVERVCALLPRLAGPAADDAPARAHGDLWSGNVLWSPRSGDDGDDEEGAEAVLIDPAAHGGHREGDLAMLALFGAPHLDEILAGYEEVHPLAAGRRERTGLHQLYPLAVHAVLFGGGYVDATRRLLASLARR</sequence>
<dbReference type="PANTHER" id="PTHR12149:SF8">
    <property type="entry name" value="PROTEIN-RIBULOSAMINE 3-KINASE"/>
    <property type="match status" value="1"/>
</dbReference>
<dbReference type="SUPFAM" id="SSF56112">
    <property type="entry name" value="Protein kinase-like (PK-like)"/>
    <property type="match status" value="1"/>
</dbReference>
<proteinExistence type="inferred from homology"/>
<dbReference type="PIRSF" id="PIRSF006221">
    <property type="entry name" value="Ketosamine-3-kinase"/>
    <property type="match status" value="1"/>
</dbReference>
<keyword evidence="1 2" id="KW-0418">Kinase</keyword>
<accession>A0ABP4VTI6</accession>
<evidence type="ECO:0000313" key="2">
    <source>
        <dbReference type="EMBL" id="GAA1734478.1"/>
    </source>
</evidence>
<gene>
    <name evidence="2" type="ORF">GCM10009809_32180</name>
</gene>
<name>A0ABP4VTI6_9MICO</name>
<dbReference type="Gene3D" id="3.30.200.20">
    <property type="entry name" value="Phosphorylase Kinase, domain 1"/>
    <property type="match status" value="1"/>
</dbReference>
<comment type="similarity">
    <text evidence="1">Belongs to the fructosamine kinase family.</text>
</comment>
<dbReference type="GO" id="GO:0016301">
    <property type="term" value="F:kinase activity"/>
    <property type="evidence" value="ECO:0007669"/>
    <property type="project" value="UniProtKB-KW"/>
</dbReference>
<dbReference type="Gene3D" id="1.10.510.10">
    <property type="entry name" value="Transferase(Phosphotransferase) domain 1"/>
    <property type="match status" value="1"/>
</dbReference>
<evidence type="ECO:0000313" key="3">
    <source>
        <dbReference type="Proteomes" id="UP001501138"/>
    </source>
</evidence>
<evidence type="ECO:0000256" key="1">
    <source>
        <dbReference type="PIRNR" id="PIRNR006221"/>
    </source>
</evidence>
<reference evidence="3" key="1">
    <citation type="journal article" date="2019" name="Int. J. Syst. Evol. Microbiol.">
        <title>The Global Catalogue of Microorganisms (GCM) 10K type strain sequencing project: providing services to taxonomists for standard genome sequencing and annotation.</title>
        <authorList>
            <consortium name="The Broad Institute Genomics Platform"/>
            <consortium name="The Broad Institute Genome Sequencing Center for Infectious Disease"/>
            <person name="Wu L."/>
            <person name="Ma J."/>
        </authorList>
    </citation>
    <scope>NUCLEOTIDE SEQUENCE [LARGE SCALE GENOMIC DNA]</scope>
    <source>
        <strain evidence="3">JCM 15589</strain>
    </source>
</reference>
<dbReference type="InterPro" id="IPR011009">
    <property type="entry name" value="Kinase-like_dom_sf"/>
</dbReference>
<dbReference type="InterPro" id="IPR016477">
    <property type="entry name" value="Fructo-/Ketosamine-3-kinase"/>
</dbReference>
<comment type="caution">
    <text evidence="2">The sequence shown here is derived from an EMBL/GenBank/DDBJ whole genome shotgun (WGS) entry which is preliminary data.</text>
</comment>
<dbReference type="Pfam" id="PF03881">
    <property type="entry name" value="Fructosamin_kin"/>
    <property type="match status" value="1"/>
</dbReference>
<dbReference type="PANTHER" id="PTHR12149">
    <property type="entry name" value="FRUCTOSAMINE 3 KINASE-RELATED PROTEIN"/>
    <property type="match status" value="1"/>
</dbReference>
<protein>
    <submittedName>
        <fullName evidence="2">Fructosamine kinase family protein</fullName>
    </submittedName>
</protein>